<feature type="transmembrane region" description="Helical" evidence="2">
    <location>
        <begin position="253"/>
        <end position="273"/>
    </location>
</feature>
<dbReference type="RefSeq" id="WP_231948161.1">
    <property type="nucleotide sequence ID" value="NZ_LN606600.1"/>
</dbReference>
<comment type="similarity">
    <text evidence="1">Belongs to the short-chain dehydrogenases/reductases (SDR) family.</text>
</comment>
<reference evidence="4" key="1">
    <citation type="submission" date="2014-09" db="EMBL/GenBank/DDBJ databases">
        <authorList>
            <person name="Illeghems K.G."/>
        </authorList>
    </citation>
    <scope>NUCLEOTIDE SEQUENCE [LARGE SCALE GENOMIC DNA]</scope>
    <source>
        <strain evidence="4">108B</strain>
    </source>
</reference>
<evidence type="ECO:0000256" key="2">
    <source>
        <dbReference type="SAM" id="Phobius"/>
    </source>
</evidence>
<dbReference type="GO" id="GO:0004316">
    <property type="term" value="F:3-oxoacyl-[acyl-carrier-protein] reductase (NADPH) activity"/>
    <property type="evidence" value="ECO:0007669"/>
    <property type="project" value="UniProtKB-EC"/>
</dbReference>
<keyword evidence="2" id="KW-0812">Transmembrane</keyword>
<proteinExistence type="inferred from homology"/>
<dbReference type="GeneID" id="34783156"/>
<sequence length="282" mass="29635">MSSKNKKVVRSNSGDNIASDANSIFSLKGRRALVLGGSSGLGFGVASALAQLGAEICILARNQEKLHDAVAELKKINGNISGISFDISNFDKISSVIENVRQLIGDPDIFIANGGGPPPSAAVEFDPVVWRAQFETMLLTTMTFTTAFLPSMRQNGYGRIVMISSVSVVEPIPGLVLSNTLRVGLANWGKTLASEVAADGVTVNTLMPGLFATDRVKRLNQLAAQANGEDIKTIAAKEQAAIPIRRYGRPEEFGAVAAFLASPAASYVTGALIPVDGGLMKS</sequence>
<dbReference type="EMBL" id="LN606600">
    <property type="protein sequence ID" value="CEF41414.1"/>
    <property type="molecule type" value="Genomic_DNA"/>
</dbReference>
<keyword evidence="2" id="KW-0472">Membrane</keyword>
<dbReference type="SUPFAM" id="SSF51735">
    <property type="entry name" value="NAD(P)-binding Rossmann-fold domains"/>
    <property type="match status" value="1"/>
</dbReference>
<dbReference type="Proteomes" id="UP000056109">
    <property type="component" value="Chromosome I"/>
</dbReference>
<organism evidence="3 4">
    <name type="scientific">Acetobacter senegalensis</name>
    <dbReference type="NCBI Taxonomy" id="446692"/>
    <lineage>
        <taxon>Bacteria</taxon>
        <taxon>Pseudomonadati</taxon>
        <taxon>Pseudomonadota</taxon>
        <taxon>Alphaproteobacteria</taxon>
        <taxon>Acetobacterales</taxon>
        <taxon>Acetobacteraceae</taxon>
        <taxon>Acetobacter</taxon>
    </lineage>
</organism>
<evidence type="ECO:0000313" key="3">
    <source>
        <dbReference type="EMBL" id="CEF41414.1"/>
    </source>
</evidence>
<dbReference type="InterPro" id="IPR036291">
    <property type="entry name" value="NAD(P)-bd_dom_sf"/>
</dbReference>
<accession>A0A0U5EWP9</accession>
<dbReference type="PANTHER" id="PTHR42879">
    <property type="entry name" value="3-OXOACYL-(ACYL-CARRIER-PROTEIN) REDUCTASE"/>
    <property type="match status" value="1"/>
</dbReference>
<dbReference type="InterPro" id="IPR002347">
    <property type="entry name" value="SDR_fam"/>
</dbReference>
<dbReference type="AlphaFoldDB" id="A0A0U5EWP9"/>
<dbReference type="PANTHER" id="PTHR42879:SF6">
    <property type="entry name" value="NADPH-DEPENDENT REDUCTASE BACG"/>
    <property type="match status" value="1"/>
</dbReference>
<dbReference type="Gene3D" id="3.40.50.720">
    <property type="entry name" value="NAD(P)-binding Rossmann-like Domain"/>
    <property type="match status" value="1"/>
</dbReference>
<protein>
    <submittedName>
        <fullName evidence="3">3-oxoacyl-[acyl-carrier protein] reductase</fullName>
        <ecNumber evidence="3">1.1.1.100</ecNumber>
    </submittedName>
</protein>
<dbReference type="PRINTS" id="PR00081">
    <property type="entry name" value="GDHRDH"/>
</dbReference>
<dbReference type="Pfam" id="PF13561">
    <property type="entry name" value="adh_short_C2"/>
    <property type="match status" value="1"/>
</dbReference>
<name>A0A0U5EWP9_9PROT</name>
<keyword evidence="2" id="KW-1133">Transmembrane helix</keyword>
<evidence type="ECO:0000256" key="1">
    <source>
        <dbReference type="ARBA" id="ARBA00006484"/>
    </source>
</evidence>
<dbReference type="KEGG" id="asz:ASN_2109"/>
<dbReference type="EC" id="1.1.1.100" evidence="3"/>
<dbReference type="PATRIC" id="fig|446692.3.peg.2180"/>
<evidence type="ECO:0000313" key="4">
    <source>
        <dbReference type="Proteomes" id="UP000056109"/>
    </source>
</evidence>
<dbReference type="InterPro" id="IPR050259">
    <property type="entry name" value="SDR"/>
</dbReference>
<keyword evidence="4" id="KW-1185">Reference proteome</keyword>
<gene>
    <name evidence="3" type="ORF">ASN_2109</name>
</gene>
<keyword evidence="3" id="KW-0560">Oxidoreductase</keyword>